<proteinExistence type="predicted"/>
<dbReference type="AlphaFoldDB" id="A0A0F8YY71"/>
<gene>
    <name evidence="1" type="ORF">LCGC14_2763720</name>
</gene>
<accession>A0A0F8YY71</accession>
<feature type="non-terminal residue" evidence="1">
    <location>
        <position position="1"/>
    </location>
</feature>
<name>A0A0F8YY71_9ZZZZ</name>
<comment type="caution">
    <text evidence="1">The sequence shown here is derived from an EMBL/GenBank/DDBJ whole genome shotgun (WGS) entry which is preliminary data.</text>
</comment>
<dbReference type="EMBL" id="LAZR01050867">
    <property type="protein sequence ID" value="KKK86392.1"/>
    <property type="molecule type" value="Genomic_DNA"/>
</dbReference>
<protein>
    <submittedName>
        <fullName evidence="1">Uncharacterized protein</fullName>
    </submittedName>
</protein>
<organism evidence="1">
    <name type="scientific">marine sediment metagenome</name>
    <dbReference type="NCBI Taxonomy" id="412755"/>
    <lineage>
        <taxon>unclassified sequences</taxon>
        <taxon>metagenomes</taxon>
        <taxon>ecological metagenomes</taxon>
    </lineage>
</organism>
<reference evidence="1" key="1">
    <citation type="journal article" date="2015" name="Nature">
        <title>Complex archaea that bridge the gap between prokaryotes and eukaryotes.</title>
        <authorList>
            <person name="Spang A."/>
            <person name="Saw J.H."/>
            <person name="Jorgensen S.L."/>
            <person name="Zaremba-Niedzwiedzka K."/>
            <person name="Martijn J."/>
            <person name="Lind A.E."/>
            <person name="van Eijk R."/>
            <person name="Schleper C."/>
            <person name="Guy L."/>
            <person name="Ettema T.J."/>
        </authorList>
    </citation>
    <scope>NUCLEOTIDE SEQUENCE</scope>
</reference>
<sequence>YKVDLIVWDGLWEKIKPRHKSVGQGLLCGSCIMKGIEVVSTYDVWHLVKKEKKWRKKMTKKEVLKKYHRILKDITVLSIFGKQMLFRTLRVAVMENKKRKAEKMVEEIMEWVERNKNFHKRIKLNINWRSVER</sequence>
<evidence type="ECO:0000313" key="1">
    <source>
        <dbReference type="EMBL" id="KKK86392.1"/>
    </source>
</evidence>